<dbReference type="Pfam" id="PF00561">
    <property type="entry name" value="Abhydrolase_1"/>
    <property type="match status" value="1"/>
</dbReference>
<dbReference type="Gene3D" id="3.40.50.1820">
    <property type="entry name" value="alpha/beta hydrolase"/>
    <property type="match status" value="1"/>
</dbReference>
<protein>
    <submittedName>
        <fullName evidence="3">Hydrolase</fullName>
    </submittedName>
    <submittedName>
        <fullName evidence="4">Sigma-B regulation protein RsbQ</fullName>
    </submittedName>
</protein>
<dbReference type="InterPro" id="IPR000073">
    <property type="entry name" value="AB_hydrolase_1"/>
</dbReference>
<dbReference type="Proteomes" id="UP000295684">
    <property type="component" value="Unassembled WGS sequence"/>
</dbReference>
<comment type="similarity">
    <text evidence="1">Belongs to the AB hydrolase superfamily.</text>
</comment>
<evidence type="ECO:0000256" key="1">
    <source>
        <dbReference type="ARBA" id="ARBA00008645"/>
    </source>
</evidence>
<reference evidence="3" key="4">
    <citation type="submission" date="2024-05" db="EMBL/GenBank/DDBJ databases">
        <authorList>
            <person name="Sun Q."/>
            <person name="Zhou Y."/>
        </authorList>
    </citation>
    <scope>NUCLEOTIDE SEQUENCE</scope>
    <source>
        <strain evidence="3">CGMCC 1.15644</strain>
    </source>
</reference>
<dbReference type="RefSeq" id="WP_132529291.1">
    <property type="nucleotide sequence ID" value="NZ_BMJO01000001.1"/>
</dbReference>
<reference evidence="3" key="1">
    <citation type="journal article" date="2014" name="Int. J. Syst. Evol. Microbiol.">
        <title>Complete genome of a new Firmicutes species belonging to the dominant human colonic microbiota ('Ruminococcus bicirculans') reveals two chromosomes and a selective capacity to utilize plant glucans.</title>
        <authorList>
            <consortium name="NISC Comparative Sequencing Program"/>
            <person name="Wegmann U."/>
            <person name="Louis P."/>
            <person name="Goesmann A."/>
            <person name="Henrissat B."/>
            <person name="Duncan S.H."/>
            <person name="Flint H.J."/>
        </authorList>
    </citation>
    <scope>NUCLEOTIDE SEQUENCE</scope>
    <source>
        <strain evidence="3">CGMCC 1.15644</strain>
    </source>
</reference>
<dbReference type="PANTHER" id="PTHR43039">
    <property type="entry name" value="ESTERASE-RELATED"/>
    <property type="match status" value="1"/>
</dbReference>
<evidence type="ECO:0000313" key="6">
    <source>
        <dbReference type="Proteomes" id="UP000622648"/>
    </source>
</evidence>
<sequence>MSIIKRNNVTIRGTGDQVMMFAHGFGCDQHMWRYIVPAFEDDYKVVMFDHVGAGNSDLSAYNYEKYDHLDGYAADIVEIATALQLQDIIFVGHSVSAIIGLMAAEIAPKIFKSLILVAPSPCYINDEGYTGGFKKDEIDELLESLNSNHLGWSMAMGPVIMGNSDRKELAEELSNSFCKTDPEIAKHFARTTFLTDKRHILPHVKLPSLILQCSNDVIAPIEVGEYMHQNMPNSTLVIMNATGHCPNLSAPDETTAAIKAFLLNEQ</sequence>
<feature type="domain" description="AB hydrolase-1" evidence="2">
    <location>
        <begin position="18"/>
        <end position="250"/>
    </location>
</feature>
<dbReference type="InterPro" id="IPR029058">
    <property type="entry name" value="AB_hydrolase_fold"/>
</dbReference>
<keyword evidence="6" id="KW-1185">Reference proteome</keyword>
<evidence type="ECO:0000259" key="2">
    <source>
        <dbReference type="Pfam" id="PF00561"/>
    </source>
</evidence>
<keyword evidence="3" id="KW-0378">Hydrolase</keyword>
<gene>
    <name evidence="4" type="ORF">EV200_101597</name>
    <name evidence="3" type="ORF">GCM10011413_04680</name>
</gene>
<dbReference type="SUPFAM" id="SSF53474">
    <property type="entry name" value="alpha/beta-Hydrolases"/>
    <property type="match status" value="1"/>
</dbReference>
<accession>A0A4R2HLT9</accession>
<evidence type="ECO:0000313" key="4">
    <source>
        <dbReference type="EMBL" id="TCO31149.1"/>
    </source>
</evidence>
<dbReference type="Proteomes" id="UP000622648">
    <property type="component" value="Unassembled WGS sequence"/>
</dbReference>
<name>A0A4R2HLT9_9SPHI</name>
<organism evidence="4 5">
    <name type="scientific">Pedobacter psychrotolerans</name>
    <dbReference type="NCBI Taxonomy" id="1843235"/>
    <lineage>
        <taxon>Bacteria</taxon>
        <taxon>Pseudomonadati</taxon>
        <taxon>Bacteroidota</taxon>
        <taxon>Sphingobacteriia</taxon>
        <taxon>Sphingobacteriales</taxon>
        <taxon>Sphingobacteriaceae</taxon>
        <taxon>Pedobacter</taxon>
    </lineage>
</organism>
<reference evidence="4 5" key="3">
    <citation type="submission" date="2019-03" db="EMBL/GenBank/DDBJ databases">
        <title>Genomic Encyclopedia of Type Strains, Phase IV (KMG-IV): sequencing the most valuable type-strain genomes for metagenomic binning, comparative biology and taxonomic classification.</title>
        <authorList>
            <person name="Goeker M."/>
        </authorList>
    </citation>
    <scope>NUCLEOTIDE SEQUENCE [LARGE SCALE GENOMIC DNA]</scope>
    <source>
        <strain evidence="4 5">DSM 103236</strain>
    </source>
</reference>
<reference evidence="6" key="2">
    <citation type="journal article" date="2019" name="Int. J. Syst. Evol. Microbiol.">
        <title>The Global Catalogue of Microorganisms (GCM) 10K type strain sequencing project: providing services to taxonomists for standard genome sequencing and annotation.</title>
        <authorList>
            <consortium name="The Broad Institute Genomics Platform"/>
            <consortium name="The Broad Institute Genome Sequencing Center for Infectious Disease"/>
            <person name="Wu L."/>
            <person name="Ma J."/>
        </authorList>
    </citation>
    <scope>NUCLEOTIDE SEQUENCE [LARGE SCALE GENOMIC DNA]</scope>
    <source>
        <strain evidence="6">CGMCC 1.15644</strain>
    </source>
</reference>
<evidence type="ECO:0000313" key="3">
    <source>
        <dbReference type="EMBL" id="GGE41900.1"/>
    </source>
</evidence>
<dbReference type="GO" id="GO:0016787">
    <property type="term" value="F:hydrolase activity"/>
    <property type="evidence" value="ECO:0007669"/>
    <property type="project" value="UniProtKB-KW"/>
</dbReference>
<dbReference type="EMBL" id="SLWO01000001">
    <property type="protein sequence ID" value="TCO31149.1"/>
    <property type="molecule type" value="Genomic_DNA"/>
</dbReference>
<dbReference type="OrthoDB" id="9780932at2"/>
<dbReference type="AlphaFoldDB" id="A0A4R2HLT9"/>
<evidence type="ECO:0000313" key="5">
    <source>
        <dbReference type="Proteomes" id="UP000295684"/>
    </source>
</evidence>
<proteinExistence type="inferred from homology"/>
<comment type="caution">
    <text evidence="4">The sequence shown here is derived from an EMBL/GenBank/DDBJ whole genome shotgun (WGS) entry which is preliminary data.</text>
</comment>
<dbReference type="EMBL" id="BMJO01000001">
    <property type="protein sequence ID" value="GGE41900.1"/>
    <property type="molecule type" value="Genomic_DNA"/>
</dbReference>